<evidence type="ECO:0000259" key="2">
    <source>
        <dbReference type="Pfam" id="PF00425"/>
    </source>
</evidence>
<dbReference type="PRINTS" id="PR00095">
    <property type="entry name" value="ANTSNTHASEI"/>
</dbReference>
<dbReference type="InterPro" id="IPR005801">
    <property type="entry name" value="ADC_synthase"/>
</dbReference>
<dbReference type="SUPFAM" id="SSF56322">
    <property type="entry name" value="ADC synthase"/>
    <property type="match status" value="1"/>
</dbReference>
<gene>
    <name evidence="3" type="ORF">FHX53_000459</name>
</gene>
<dbReference type="InterPro" id="IPR015890">
    <property type="entry name" value="Chorismate_C"/>
</dbReference>
<keyword evidence="3" id="KW-0456">Lyase</keyword>
<dbReference type="GO" id="GO:0008153">
    <property type="term" value="P:4-aminobenzoate biosynthetic process"/>
    <property type="evidence" value="ECO:0007669"/>
    <property type="project" value="TreeGrafter"/>
</dbReference>
<keyword evidence="4" id="KW-1185">Reference proteome</keyword>
<dbReference type="GO" id="GO:0046820">
    <property type="term" value="F:4-amino-4-deoxychorismate synthase activity"/>
    <property type="evidence" value="ECO:0007669"/>
    <property type="project" value="TreeGrafter"/>
</dbReference>
<dbReference type="AlphaFoldDB" id="A0A839EC37"/>
<organism evidence="3 4">
    <name type="scientific">Microcella alkalica</name>
    <dbReference type="NCBI Taxonomy" id="355930"/>
    <lineage>
        <taxon>Bacteria</taxon>
        <taxon>Bacillati</taxon>
        <taxon>Actinomycetota</taxon>
        <taxon>Actinomycetes</taxon>
        <taxon>Micrococcales</taxon>
        <taxon>Microbacteriaceae</taxon>
        <taxon>Microcella</taxon>
    </lineage>
</organism>
<dbReference type="GO" id="GO:0004049">
    <property type="term" value="F:anthranilate synthase activity"/>
    <property type="evidence" value="ECO:0007669"/>
    <property type="project" value="UniProtKB-EC"/>
</dbReference>
<evidence type="ECO:0000313" key="4">
    <source>
        <dbReference type="Proteomes" id="UP000585905"/>
    </source>
</evidence>
<feature type="compositionally biased region" description="Basic residues" evidence="1">
    <location>
        <begin position="278"/>
        <end position="287"/>
    </location>
</feature>
<reference evidence="3 4" key="1">
    <citation type="submission" date="2020-07" db="EMBL/GenBank/DDBJ databases">
        <title>Sequencing the genomes of 1000 actinobacteria strains.</title>
        <authorList>
            <person name="Klenk H.-P."/>
        </authorList>
    </citation>
    <scope>NUCLEOTIDE SEQUENCE [LARGE SCALE GENOMIC DNA]</scope>
    <source>
        <strain evidence="3 4">DSM 19663</strain>
    </source>
</reference>
<dbReference type="RefSeq" id="WP_182489734.1">
    <property type="nucleotide sequence ID" value="NZ_BAAAOV010000017.1"/>
</dbReference>
<accession>A0A839EC37</accession>
<dbReference type="PANTHER" id="PTHR11236">
    <property type="entry name" value="AMINOBENZOATE/ANTHRANILATE SYNTHASE"/>
    <property type="match status" value="1"/>
</dbReference>
<sequence>MRLGLLRHRLAPATDAATAPELAERIVVALVATHPDADLVWLDSGVGARTGRSFLSVDGARVPLDAAAPVLPQLRAALSAMPALRPVADSADPAPPLGLVGWFGYELRDETMGMPAPATPPAHRASWLAVDRGLVLDHESGSLELVALDAAGSGWSGELDGWRQRMLALVEGARRASPPPPADPAPRTARWRDDDARYAALVRRCQEAIREGEAYQLCLTSAATVDAPGDAIALYRRVRRSSPAHHGALLRIGGATLVSASPETFLRVEPEPGGGLRVRTRPIKGTRPRGADLDADAALVAELEASDKERAENLMIVDLMRNDLSRVSELGTVVVTGLLEVESYAQVHQLVSTVEGRLRGALDAIDAVAACFPAGSMTGAPKRRAIELLAVWEGAPRGVYSGAFGYLAVDGSADLAMVIRSILVADGVATIGAGGGVTALSDPEAEVAEMRLKARSLLTALGVRDEADARPDLPAEPQ</sequence>
<evidence type="ECO:0000313" key="3">
    <source>
        <dbReference type="EMBL" id="MBA8846895.1"/>
    </source>
</evidence>
<dbReference type="Pfam" id="PF00425">
    <property type="entry name" value="Chorismate_bind"/>
    <property type="match status" value="1"/>
</dbReference>
<dbReference type="GO" id="GO:0000162">
    <property type="term" value="P:L-tryptophan biosynthetic process"/>
    <property type="evidence" value="ECO:0007669"/>
    <property type="project" value="TreeGrafter"/>
</dbReference>
<dbReference type="EC" id="4.1.3.27" evidence="3"/>
<dbReference type="InterPro" id="IPR019999">
    <property type="entry name" value="Anth_synth_I-like"/>
</dbReference>
<dbReference type="Gene3D" id="3.60.120.10">
    <property type="entry name" value="Anthranilate synthase"/>
    <property type="match status" value="1"/>
</dbReference>
<dbReference type="EMBL" id="JACGWX010000001">
    <property type="protein sequence ID" value="MBA8846895.1"/>
    <property type="molecule type" value="Genomic_DNA"/>
</dbReference>
<name>A0A839EC37_9MICO</name>
<proteinExistence type="predicted"/>
<feature type="domain" description="Chorismate-utilising enzyme C-terminal" evidence="2">
    <location>
        <begin position="195"/>
        <end position="453"/>
    </location>
</feature>
<evidence type="ECO:0000256" key="1">
    <source>
        <dbReference type="SAM" id="MobiDB-lite"/>
    </source>
</evidence>
<feature type="region of interest" description="Disordered" evidence="1">
    <location>
        <begin position="270"/>
        <end position="290"/>
    </location>
</feature>
<dbReference type="GO" id="GO:0005737">
    <property type="term" value="C:cytoplasm"/>
    <property type="evidence" value="ECO:0007669"/>
    <property type="project" value="TreeGrafter"/>
</dbReference>
<comment type="caution">
    <text evidence="3">The sequence shown here is derived from an EMBL/GenBank/DDBJ whole genome shotgun (WGS) entry which is preliminary data.</text>
</comment>
<dbReference type="Proteomes" id="UP000585905">
    <property type="component" value="Unassembled WGS sequence"/>
</dbReference>
<dbReference type="PANTHER" id="PTHR11236:SF18">
    <property type="entry name" value="AMINODEOXYCHORISMATE SYNTHASE"/>
    <property type="match status" value="1"/>
</dbReference>
<protein>
    <submittedName>
        <fullName evidence="3">Anthranilate synthase component 1</fullName>
        <ecNumber evidence="3">4.1.3.27</ecNumber>
    </submittedName>
</protein>